<dbReference type="InterPro" id="IPR019613">
    <property type="entry name" value="DUF4198"/>
</dbReference>
<dbReference type="OrthoDB" id="796327at2"/>
<accession>A0A2U2PHW7</accession>
<evidence type="ECO:0000313" key="2">
    <source>
        <dbReference type="Proteomes" id="UP000245647"/>
    </source>
</evidence>
<reference evidence="1 2" key="1">
    <citation type="submission" date="2018-04" db="EMBL/GenBank/DDBJ databases">
        <title>Pedobacter chongqingensis sp. nov., isolated from a rottenly hemp rope.</title>
        <authorList>
            <person name="Cai Y."/>
        </authorList>
    </citation>
    <scope>NUCLEOTIDE SEQUENCE [LARGE SCALE GENOMIC DNA]</scope>
    <source>
        <strain evidence="1 2">FJ4-8</strain>
    </source>
</reference>
<dbReference type="AlphaFoldDB" id="A0A2U2PHW7"/>
<evidence type="ECO:0000313" key="1">
    <source>
        <dbReference type="EMBL" id="PWG81007.1"/>
    </source>
</evidence>
<comment type="caution">
    <text evidence="1">The sequence shown here is derived from an EMBL/GenBank/DDBJ whole genome shotgun (WGS) entry which is preliminary data.</text>
</comment>
<gene>
    <name evidence="1" type="ORF">DDR33_08735</name>
</gene>
<organism evidence="1 2">
    <name type="scientific">Pararcticibacter amylolyticus</name>
    <dbReference type="NCBI Taxonomy" id="2173175"/>
    <lineage>
        <taxon>Bacteria</taxon>
        <taxon>Pseudomonadati</taxon>
        <taxon>Bacteroidota</taxon>
        <taxon>Sphingobacteriia</taxon>
        <taxon>Sphingobacteriales</taxon>
        <taxon>Sphingobacteriaceae</taxon>
        <taxon>Pararcticibacter</taxon>
    </lineage>
</organism>
<sequence>MKYLVAAFLCIGLLNIVNAQSFYMIPYSFFPEKGQKIDIGVFSGKGFDTLKAKKTPLSQLSSAFLYAGGKPVSLQHDDKGSQSSLSLQLQSTGLCMIVAKKETPGLVSDREEVIRQLTDEGFADLAEKAGDEEEMSINNIFTLRTLLMSEKPSGNCYGEKTEEDLEIVLLQNPYKMKYGEDVTAQLLFKGKPLAKVRTEIYTRTLAGTVVPAESVTDSEGKIYVKLNRSGDWMLKAVYIKPAEKTSAKDADYTRWSSSFTFGFRQQTY</sequence>
<protein>
    <recommendedName>
        <fullName evidence="3">DUF4198 domain-containing protein</fullName>
    </recommendedName>
</protein>
<dbReference type="EMBL" id="QEAS01000006">
    <property type="protein sequence ID" value="PWG81007.1"/>
    <property type="molecule type" value="Genomic_DNA"/>
</dbReference>
<evidence type="ECO:0008006" key="3">
    <source>
        <dbReference type="Google" id="ProtNLM"/>
    </source>
</evidence>
<dbReference type="RefSeq" id="WP_109415391.1">
    <property type="nucleotide sequence ID" value="NZ_QEAS01000006.1"/>
</dbReference>
<name>A0A2U2PHW7_9SPHI</name>
<proteinExistence type="predicted"/>
<dbReference type="Pfam" id="PF10670">
    <property type="entry name" value="DUF4198"/>
    <property type="match status" value="1"/>
</dbReference>
<dbReference type="Proteomes" id="UP000245647">
    <property type="component" value="Unassembled WGS sequence"/>
</dbReference>
<keyword evidence="2" id="KW-1185">Reference proteome</keyword>